<comment type="similarity">
    <text evidence="2">Belongs to the EamA transporter family.</text>
</comment>
<feature type="transmembrane region" description="Helical" evidence="8">
    <location>
        <begin position="256"/>
        <end position="279"/>
    </location>
</feature>
<gene>
    <name evidence="10" type="primary">rarD</name>
    <name evidence="10" type="ORF">IFE19_16955</name>
</gene>
<evidence type="ECO:0000256" key="4">
    <source>
        <dbReference type="ARBA" id="ARBA00022475"/>
    </source>
</evidence>
<feature type="transmembrane region" description="Helical" evidence="8">
    <location>
        <begin position="120"/>
        <end position="138"/>
    </location>
</feature>
<evidence type="ECO:0000313" key="10">
    <source>
        <dbReference type="EMBL" id="QTC89627.1"/>
    </source>
</evidence>
<organism evidence="10 11">
    <name type="scientific">Brevundimonas pondensis</name>
    <dbReference type="NCBI Taxonomy" id="2774189"/>
    <lineage>
        <taxon>Bacteria</taxon>
        <taxon>Pseudomonadati</taxon>
        <taxon>Pseudomonadota</taxon>
        <taxon>Alphaproteobacteria</taxon>
        <taxon>Caulobacterales</taxon>
        <taxon>Caulobacteraceae</taxon>
        <taxon>Brevundimonas</taxon>
    </lineage>
</organism>
<dbReference type="InterPro" id="IPR000620">
    <property type="entry name" value="EamA_dom"/>
</dbReference>
<dbReference type="PANTHER" id="PTHR22911">
    <property type="entry name" value="ACYL-MALONYL CONDENSING ENZYME-RELATED"/>
    <property type="match status" value="1"/>
</dbReference>
<proteinExistence type="inferred from homology"/>
<evidence type="ECO:0000256" key="3">
    <source>
        <dbReference type="ARBA" id="ARBA00022448"/>
    </source>
</evidence>
<dbReference type="SUPFAM" id="SSF103481">
    <property type="entry name" value="Multidrug resistance efflux transporter EmrE"/>
    <property type="match status" value="1"/>
</dbReference>
<keyword evidence="5 8" id="KW-0812">Transmembrane</keyword>
<keyword evidence="3" id="KW-0813">Transport</keyword>
<evidence type="ECO:0000256" key="8">
    <source>
        <dbReference type="SAM" id="Phobius"/>
    </source>
</evidence>
<evidence type="ECO:0000256" key="7">
    <source>
        <dbReference type="ARBA" id="ARBA00023136"/>
    </source>
</evidence>
<feature type="domain" description="EamA" evidence="9">
    <location>
        <begin position="4"/>
        <end position="134"/>
    </location>
</feature>
<evidence type="ECO:0000259" key="9">
    <source>
        <dbReference type="Pfam" id="PF00892"/>
    </source>
</evidence>
<protein>
    <submittedName>
        <fullName evidence="10">EamA family transporter RarD</fullName>
    </submittedName>
</protein>
<keyword evidence="7 8" id="KW-0472">Membrane</keyword>
<dbReference type="PANTHER" id="PTHR22911:SF137">
    <property type="entry name" value="SOLUTE CARRIER FAMILY 35 MEMBER G2-RELATED"/>
    <property type="match status" value="1"/>
</dbReference>
<feature type="transmembrane region" description="Helical" evidence="8">
    <location>
        <begin position="203"/>
        <end position="223"/>
    </location>
</feature>
<evidence type="ECO:0000313" key="11">
    <source>
        <dbReference type="Proteomes" id="UP000663942"/>
    </source>
</evidence>
<feature type="transmembrane region" description="Helical" evidence="8">
    <location>
        <begin position="64"/>
        <end position="84"/>
    </location>
</feature>
<dbReference type="NCBIfam" id="TIGR00688">
    <property type="entry name" value="rarD"/>
    <property type="match status" value="1"/>
</dbReference>
<dbReference type="Pfam" id="PF00892">
    <property type="entry name" value="EamA"/>
    <property type="match status" value="1"/>
</dbReference>
<evidence type="ECO:0000256" key="6">
    <source>
        <dbReference type="ARBA" id="ARBA00022989"/>
    </source>
</evidence>
<accession>A0ABX7SS36</accession>
<dbReference type="InterPro" id="IPR004626">
    <property type="entry name" value="RarD"/>
</dbReference>
<comment type="subcellular location">
    <subcellularLocation>
        <location evidence="1">Cell membrane</location>
        <topology evidence="1">Multi-pass membrane protein</topology>
    </subcellularLocation>
</comment>
<dbReference type="Proteomes" id="UP000663942">
    <property type="component" value="Chromosome"/>
</dbReference>
<name>A0ABX7SS36_9CAUL</name>
<keyword evidence="6 8" id="KW-1133">Transmembrane helix</keyword>
<feature type="transmembrane region" description="Helical" evidence="8">
    <location>
        <begin position="171"/>
        <end position="191"/>
    </location>
</feature>
<keyword evidence="4" id="KW-1003">Cell membrane</keyword>
<feature type="transmembrane region" description="Helical" evidence="8">
    <location>
        <begin position="96"/>
        <end position="113"/>
    </location>
</feature>
<dbReference type="EMBL" id="CP062006">
    <property type="protein sequence ID" value="QTC89627.1"/>
    <property type="molecule type" value="Genomic_DNA"/>
</dbReference>
<feature type="transmembrane region" description="Helical" evidence="8">
    <location>
        <begin position="230"/>
        <end position="250"/>
    </location>
</feature>
<evidence type="ECO:0000256" key="1">
    <source>
        <dbReference type="ARBA" id="ARBA00004651"/>
    </source>
</evidence>
<evidence type="ECO:0000256" key="5">
    <source>
        <dbReference type="ARBA" id="ARBA00022692"/>
    </source>
</evidence>
<feature type="transmembrane region" description="Helical" evidence="8">
    <location>
        <begin position="144"/>
        <end position="159"/>
    </location>
</feature>
<reference evidence="10 11" key="1">
    <citation type="submission" date="2020-09" db="EMBL/GenBank/DDBJ databases">
        <title>Brevundimonas sp. LVF1 isolated from an oligotrophic pond in Goettingen, Germany.</title>
        <authorList>
            <person name="Friedrich I."/>
            <person name="Klassen A."/>
            <person name="Neubauer H."/>
            <person name="Schneider D."/>
            <person name="Hertel R."/>
            <person name="Daniel R."/>
        </authorList>
    </citation>
    <scope>NUCLEOTIDE SEQUENCE [LARGE SCALE GENOMIC DNA]</scope>
    <source>
        <strain evidence="10 11">LVF1</strain>
    </source>
</reference>
<keyword evidence="11" id="KW-1185">Reference proteome</keyword>
<sequence length="318" mass="34356">MAGVGCYLLWGFIPLVFQQMAHQGADAWEIMGHRAVWGVLWALLLVLIARQWSQVVAVFRQPKVLGWLALSAVLIATNWTTYVVAVNNGRTLDASLGYYLNPLLNMAAGAWLFRERIDRFGAAAIGLAAIGVVLQTLALGHAPWVSLLLAFSFAAYGIIRKRVSVEAQTGLFMECLLLAAPGLAWVIYIQATGQGHFTASPAATFWLLFAGPATVIPLALFAWAARRMPLSSMGFLQFLAPTIVFFIGAMQGEALGALRIASFAFIWLGAAVFAIGAVLKVRRASRTAETIVAPEPGLLDDPAEDRMAALDEEARPSR</sequence>
<feature type="transmembrane region" description="Helical" evidence="8">
    <location>
        <begin position="34"/>
        <end position="52"/>
    </location>
</feature>
<evidence type="ECO:0000256" key="2">
    <source>
        <dbReference type="ARBA" id="ARBA00007362"/>
    </source>
</evidence>
<dbReference type="InterPro" id="IPR037185">
    <property type="entry name" value="EmrE-like"/>
</dbReference>